<proteinExistence type="predicted"/>
<organism evidence="2 3">
    <name type="scientific">Corynebacterium urealyticum (strain ATCC 43042 / DSM 7109)</name>
    <dbReference type="NCBI Taxonomy" id="504474"/>
    <lineage>
        <taxon>Bacteria</taxon>
        <taxon>Bacillati</taxon>
        <taxon>Actinomycetota</taxon>
        <taxon>Actinomycetes</taxon>
        <taxon>Mycobacteriales</taxon>
        <taxon>Corynebacteriaceae</taxon>
        <taxon>Corynebacterium</taxon>
    </lineage>
</organism>
<evidence type="ECO:0000256" key="1">
    <source>
        <dbReference type="SAM" id="MobiDB-lite"/>
    </source>
</evidence>
<dbReference type="EC" id="5.1.99.4" evidence="2"/>
<keyword evidence="2" id="KW-0413">Isomerase</keyword>
<dbReference type="InterPro" id="IPR003673">
    <property type="entry name" value="CoA-Trfase_fam_III"/>
</dbReference>
<accession>B1VGC8</accession>
<gene>
    <name evidence="2" type="ordered locus">cu1275</name>
</gene>
<dbReference type="InterPro" id="IPR044855">
    <property type="entry name" value="CoA-Trfase_III_dom3_sf"/>
</dbReference>
<name>B1VGC8_CORU7</name>
<dbReference type="Gene3D" id="3.40.50.10540">
    <property type="entry name" value="Crotonobetainyl-coa:carnitine coa-transferase, domain 1"/>
    <property type="match status" value="1"/>
</dbReference>
<dbReference type="eggNOG" id="COG1804">
    <property type="taxonomic scope" value="Bacteria"/>
</dbReference>
<dbReference type="PANTHER" id="PTHR48228:SF5">
    <property type="entry name" value="ALPHA-METHYLACYL-COA RACEMASE"/>
    <property type="match status" value="1"/>
</dbReference>
<dbReference type="Pfam" id="PF02515">
    <property type="entry name" value="CoA_transf_3"/>
    <property type="match status" value="1"/>
</dbReference>
<dbReference type="InterPro" id="IPR050509">
    <property type="entry name" value="CoA-transferase_III"/>
</dbReference>
<dbReference type="Gene3D" id="3.30.1540.10">
    <property type="entry name" value="formyl-coa transferase, domain 3"/>
    <property type="match status" value="1"/>
</dbReference>
<dbReference type="Proteomes" id="UP000001727">
    <property type="component" value="Chromosome"/>
</dbReference>
<dbReference type="HOGENOM" id="CLU_033975_5_1_11"/>
<dbReference type="InterPro" id="IPR023606">
    <property type="entry name" value="CoA-Trfase_III_dom_1_sf"/>
</dbReference>
<dbReference type="KEGG" id="cur:cu1275"/>
<sequence length="358" mass="36919">MRVTRETRARPSVIATIARCEFRHSVVFGIKCARKMEGIVVPLPVPPTVLRGVNVLSLAPNLPGPIAARRLADMGAKVTKIEGPTGDLMAQAAPKYYEWLCTGQDVVQLNLKEEADRGTLHELLSSCDVLITSSRPSALARLGLSWDELHAAYPRLCQVAIVGHSGDDADLAGHDLTYQAHAGTLLPPAMPTVPVADLAGAELAVQAALALLLGRSAGEGADGSGVGGQGAEGQGSDGQGAGGTGGGGYHEVALADAAEAFALPAQFGLSAPGGLLGGALPGYRIYEAAPAGGTPTHVAFAALEPHFMARAMQLLGVDGTEEQFAATFKTKTAAEWEAWGIEQDVPIAEVRGAGRARN</sequence>
<dbReference type="AlphaFoldDB" id="B1VGC8"/>
<evidence type="ECO:0000313" key="3">
    <source>
        <dbReference type="Proteomes" id="UP000001727"/>
    </source>
</evidence>
<keyword evidence="3" id="KW-1185">Reference proteome</keyword>
<dbReference type="SUPFAM" id="SSF89796">
    <property type="entry name" value="CoA-transferase family III (CaiB/BaiF)"/>
    <property type="match status" value="1"/>
</dbReference>
<reference evidence="2 3" key="1">
    <citation type="journal article" date="2008" name="J. Biotechnol.">
        <title>The lifestyle of Corynebacterium urealyticum derived from its complete genome sequence established by pyrosequencing.</title>
        <authorList>
            <person name="Tauch A."/>
            <person name="Trost E."/>
            <person name="Tilker A."/>
            <person name="Ludewig U."/>
            <person name="Schneiker S."/>
            <person name="Goesmann A."/>
            <person name="Arnold W."/>
            <person name="Bekel T."/>
            <person name="Brinkrolf K."/>
            <person name="Brune I."/>
            <person name="Goetker S."/>
            <person name="Kalinowski J."/>
            <person name="Kamp P.-B."/>
            <person name="Lobo F.P."/>
            <person name="Viehoever P."/>
            <person name="Weisshaar B."/>
            <person name="Soriano F."/>
            <person name="Droege M."/>
            <person name="Puehler A."/>
        </authorList>
    </citation>
    <scope>NUCLEOTIDE SEQUENCE [LARGE SCALE GENOMIC DNA]</scope>
    <source>
        <strain evidence="3">ATCC 43042 / DSM 7109</strain>
    </source>
</reference>
<dbReference type="EMBL" id="AM942444">
    <property type="protein sequence ID" value="CAQ05235.1"/>
    <property type="molecule type" value="Genomic_DNA"/>
</dbReference>
<protein>
    <submittedName>
        <fullName evidence="2">2-methylacyl-CoA racemase</fullName>
        <ecNumber evidence="2">5.1.99.4</ecNumber>
    </submittedName>
</protein>
<dbReference type="PANTHER" id="PTHR48228">
    <property type="entry name" value="SUCCINYL-COA--D-CITRAMALATE COA-TRANSFERASE"/>
    <property type="match status" value="1"/>
</dbReference>
<dbReference type="GO" id="GO:0008111">
    <property type="term" value="F:alpha-methylacyl-CoA racemase activity"/>
    <property type="evidence" value="ECO:0007669"/>
    <property type="project" value="UniProtKB-EC"/>
</dbReference>
<dbReference type="STRING" id="504474.cu1275"/>
<evidence type="ECO:0000313" key="2">
    <source>
        <dbReference type="EMBL" id="CAQ05235.1"/>
    </source>
</evidence>
<feature type="region of interest" description="Disordered" evidence="1">
    <location>
        <begin position="222"/>
        <end position="244"/>
    </location>
</feature>